<dbReference type="Pfam" id="PF12796">
    <property type="entry name" value="Ank_2"/>
    <property type="match status" value="1"/>
</dbReference>
<dbReference type="InterPro" id="IPR001623">
    <property type="entry name" value="DnaJ_domain"/>
</dbReference>
<evidence type="ECO:0000256" key="4">
    <source>
        <dbReference type="SAM" id="MobiDB-lite"/>
    </source>
</evidence>
<dbReference type="OrthoDB" id="437049at2759"/>
<dbReference type="SUPFAM" id="SSF48403">
    <property type="entry name" value="Ankyrin repeat"/>
    <property type="match status" value="1"/>
</dbReference>
<dbReference type="Gene3D" id="1.25.40.20">
    <property type="entry name" value="Ankyrin repeat-containing domain"/>
    <property type="match status" value="1"/>
</dbReference>
<accession>A0A1Q9DLC7</accession>
<proteinExistence type="predicted"/>
<feature type="repeat" description="ANK" evidence="3">
    <location>
        <begin position="863"/>
        <end position="895"/>
    </location>
</feature>
<evidence type="ECO:0000256" key="2">
    <source>
        <dbReference type="ARBA" id="ARBA00023043"/>
    </source>
</evidence>
<name>A0A1Q9DLC7_SYMMI</name>
<feature type="compositionally biased region" description="Polar residues" evidence="4">
    <location>
        <begin position="90"/>
        <end position="104"/>
    </location>
</feature>
<dbReference type="GO" id="GO:0004842">
    <property type="term" value="F:ubiquitin-protein transferase activity"/>
    <property type="evidence" value="ECO:0007669"/>
    <property type="project" value="TreeGrafter"/>
</dbReference>
<evidence type="ECO:0000313" key="5">
    <source>
        <dbReference type="EMBL" id="OLP95984.1"/>
    </source>
</evidence>
<dbReference type="GO" id="GO:0085020">
    <property type="term" value="P:protein K6-linked ubiquitination"/>
    <property type="evidence" value="ECO:0007669"/>
    <property type="project" value="TreeGrafter"/>
</dbReference>
<dbReference type="InterPro" id="IPR036869">
    <property type="entry name" value="J_dom_sf"/>
</dbReference>
<dbReference type="PROSITE" id="PS50088">
    <property type="entry name" value="ANK_REPEAT"/>
    <property type="match status" value="2"/>
</dbReference>
<dbReference type="Gene3D" id="1.10.287.110">
    <property type="entry name" value="DnaJ domain"/>
    <property type="match status" value="1"/>
</dbReference>
<dbReference type="InterPro" id="IPR002110">
    <property type="entry name" value="Ankyrin_rpt"/>
</dbReference>
<dbReference type="SUPFAM" id="SSF46565">
    <property type="entry name" value="Chaperone J-domain"/>
    <property type="match status" value="1"/>
</dbReference>
<dbReference type="PROSITE" id="PS50297">
    <property type="entry name" value="ANK_REP_REGION"/>
    <property type="match status" value="1"/>
</dbReference>
<dbReference type="SMART" id="SM00248">
    <property type="entry name" value="ANK"/>
    <property type="match status" value="3"/>
</dbReference>
<feature type="repeat" description="ANK" evidence="3">
    <location>
        <begin position="896"/>
        <end position="920"/>
    </location>
</feature>
<sequence>MSCRYLDLPACHAKPVEKGQPLHEGRISSQKILASLGKPYTVAASEVLGLQPGASSAAIRRAYHILALLHHPDKGSSGGTSFANAGSGHNDIQGSNSDQGSRSDCGSPPSERAKWFFRALVRIEAQSAGMKPLPGESLRTWNLKTTPFRPSDQDLTASFLEIKPCQARAKTNAIADDPDAKSKACYYDKQQPQDDVHLHLSDLFVMLGVMAMGPQQLSQSQPRKKGEEELDFVKDEDGGYLEKWQPRNAKRAWQFETLAQATPHVAATVSKDVLAVSKIGMDGVSLQVNASGKGVVSDFNSRGQAAGWLSGLAMWPESGVMVSPCKVIRQQYTKESVGKVGFEMKMCRLCFQDYKPKAGVGRRPLETILFSNRHLLVAAGCMNGKVQERVSTFQMQQNTGDGLILALAAQLQCVPEIKSFQIPSTRRFYNWSWCCGRLAQLASRESSGPFELTYHLYFTTVDGLAAPFSSGITDKMEDDLVQKDALDLCLKQHALGLTHLMVLSLWGARMVAEVSELLNSGTILSLIADPDPTQNGFLEEKVQLTLYQYKIALCYNSANCQMWGLTVIKAAATFCYVYFIYVLAFGDVTELLGLHLSNVNARSSEFVAQPCPCSSREDKLSQEACCLSVCSLAAAERVAAGGSDLQLTLYMEAEKASKEDTAVEDAEKAKKLALWQQQKPLPRSIMAETATAPTETLKISDGTTMQIARLPDIDDNTWAEVKAYVEGNPETAKALQSFAKNPEAMRGWLQTQAIAEHYNTKLSNGDAPVADRVKSLEKDPELASVFEDIKKNGMEAAMKYYQDEELMLKISQKMGGLPSELQPVLKKIDETALTLHEAAKNGDLKAVQDFLDKKKPLDSQDHKGITALGYAIGANRIAVVKLLLDSRANPYAVDSSGNSGLHYAAGYGRKELLEYLLKVGLPAQLPGPDAAGRRNPESPGELHPDPPGTRGPVLSLQRPRSRRYVLGLEAS</sequence>
<keyword evidence="1" id="KW-0677">Repeat</keyword>
<evidence type="ECO:0000256" key="3">
    <source>
        <dbReference type="PROSITE-ProRule" id="PRU00023"/>
    </source>
</evidence>
<dbReference type="AlphaFoldDB" id="A0A1Q9DLC7"/>
<dbReference type="PANTHER" id="PTHR24171">
    <property type="entry name" value="ANKYRIN REPEAT DOMAIN-CONTAINING PROTEIN 39-RELATED"/>
    <property type="match status" value="1"/>
</dbReference>
<dbReference type="Proteomes" id="UP000186817">
    <property type="component" value="Unassembled WGS sequence"/>
</dbReference>
<comment type="caution">
    <text evidence="5">The sequence shown here is derived from an EMBL/GenBank/DDBJ whole genome shotgun (WGS) entry which is preliminary data.</text>
</comment>
<feature type="compositionally biased region" description="Basic and acidic residues" evidence="4">
    <location>
        <begin position="931"/>
        <end position="944"/>
    </location>
</feature>
<feature type="region of interest" description="Disordered" evidence="4">
    <location>
        <begin position="76"/>
        <end position="109"/>
    </location>
</feature>
<reference evidence="5 6" key="1">
    <citation type="submission" date="2016-02" db="EMBL/GenBank/DDBJ databases">
        <title>Genome analysis of coral dinoflagellate symbionts highlights evolutionary adaptations to a symbiotic lifestyle.</title>
        <authorList>
            <person name="Aranda M."/>
            <person name="Li Y."/>
            <person name="Liew Y.J."/>
            <person name="Baumgarten S."/>
            <person name="Simakov O."/>
            <person name="Wilson M."/>
            <person name="Piel J."/>
            <person name="Ashoor H."/>
            <person name="Bougouffa S."/>
            <person name="Bajic V.B."/>
            <person name="Ryu T."/>
            <person name="Ravasi T."/>
            <person name="Bayer T."/>
            <person name="Micklem G."/>
            <person name="Kim H."/>
            <person name="Bhak J."/>
            <person name="Lajeunesse T.C."/>
            <person name="Voolstra C.R."/>
        </authorList>
    </citation>
    <scope>NUCLEOTIDE SEQUENCE [LARGE SCALE GENOMIC DNA]</scope>
    <source>
        <strain evidence="5 6">CCMP2467</strain>
    </source>
</reference>
<feature type="region of interest" description="Disordered" evidence="4">
    <location>
        <begin position="926"/>
        <end position="960"/>
    </location>
</feature>
<gene>
    <name evidence="5" type="primary">Ankrd39</name>
    <name evidence="5" type="ORF">AK812_SmicGene21806</name>
</gene>
<evidence type="ECO:0000256" key="1">
    <source>
        <dbReference type="ARBA" id="ARBA00022737"/>
    </source>
</evidence>
<keyword evidence="6" id="KW-1185">Reference proteome</keyword>
<evidence type="ECO:0000313" key="6">
    <source>
        <dbReference type="Proteomes" id="UP000186817"/>
    </source>
</evidence>
<dbReference type="CDD" id="cd06257">
    <property type="entry name" value="DnaJ"/>
    <property type="match status" value="1"/>
</dbReference>
<dbReference type="EMBL" id="LSRX01000483">
    <property type="protein sequence ID" value="OLP95984.1"/>
    <property type="molecule type" value="Genomic_DNA"/>
</dbReference>
<keyword evidence="2 3" id="KW-0040">ANK repeat</keyword>
<dbReference type="PANTHER" id="PTHR24171:SF8">
    <property type="entry name" value="BRCA1-ASSOCIATED RING DOMAIN PROTEIN 1"/>
    <property type="match status" value="1"/>
</dbReference>
<dbReference type="InterPro" id="IPR036770">
    <property type="entry name" value="Ankyrin_rpt-contain_sf"/>
</dbReference>
<organism evidence="5 6">
    <name type="scientific">Symbiodinium microadriaticum</name>
    <name type="common">Dinoflagellate</name>
    <name type="synonym">Zooxanthella microadriatica</name>
    <dbReference type="NCBI Taxonomy" id="2951"/>
    <lineage>
        <taxon>Eukaryota</taxon>
        <taxon>Sar</taxon>
        <taxon>Alveolata</taxon>
        <taxon>Dinophyceae</taxon>
        <taxon>Suessiales</taxon>
        <taxon>Symbiodiniaceae</taxon>
        <taxon>Symbiodinium</taxon>
    </lineage>
</organism>
<protein>
    <submittedName>
        <fullName evidence="5">Ankyrin repeat domain-containing protein 39</fullName>
    </submittedName>
</protein>